<accession>A0ACB5RDI6</accession>
<evidence type="ECO:0000313" key="1">
    <source>
        <dbReference type="EMBL" id="GKX67323.1"/>
    </source>
</evidence>
<reference evidence="1" key="1">
    <citation type="journal article" date="2025" name="Int. J. Syst. Evol. Microbiol.">
        <title>Inconstantimicrobium mannanitabidum sp. nov., a novel member of the family Clostridiaceae isolated from anoxic soil under the treatment of reductive soil disinfestation.</title>
        <authorList>
            <person name="Ueki A."/>
            <person name="Tonouchi A."/>
            <person name="Honma S."/>
            <person name="Kaku N."/>
            <person name="Ueki K."/>
        </authorList>
    </citation>
    <scope>NUCLEOTIDE SEQUENCE</scope>
    <source>
        <strain evidence="1">TW13</strain>
    </source>
</reference>
<name>A0ACB5RDI6_9CLOT</name>
<keyword evidence="1" id="KW-0378">Hydrolase</keyword>
<evidence type="ECO:0000313" key="2">
    <source>
        <dbReference type="Proteomes" id="UP001058074"/>
    </source>
</evidence>
<keyword evidence="1" id="KW-0645">Protease</keyword>
<gene>
    <name evidence="1" type="ORF">rsdtw13_25810</name>
</gene>
<sequence>MKLEISNYLKKAKPILKELLDELLKEFSYASILATDSKGKTYGCSKAATNIGQGMSLERGVVVKVYNGVNYSEYAFSEISKELIPQLVKEIKETASTLMNKDSVGDVSKYEELIEEEFNFSKTAEIEEHPEELGDAKIIEKITKIKDSAINSREEILDFKVYYEYLAVNKIFLSPKRDLEQAYMWSNGVCVCVATNGEVMRDRMVPASGIKGTELLKELEVKAQSAIEDTILMLDAERMVPGEYDIICTPEVTGLIAHEAFGHGVEMDMFVKDRAKSKDYIDKYVASPIVTMRDGAASAVESASYFFDDEGNIATDTVIIENGILKSGINDSLTALTLGKKPTGNGRRETFSHKAYTRMTNTFIEAGDSNVADMIASIEYGFLLDGFNSGMEDPKNWGIQCMLSVAKEIKDGKFTGKLFAPVIMTGYVPDLLQSITMISKDCELSGVGYCGKGYKEWVKVSDGGAYIKCRARLG</sequence>
<dbReference type="Proteomes" id="UP001058074">
    <property type="component" value="Unassembled WGS sequence"/>
</dbReference>
<comment type="caution">
    <text evidence="1">The sequence shown here is derived from an EMBL/GenBank/DDBJ whole genome shotgun (WGS) entry which is preliminary data.</text>
</comment>
<dbReference type="EMBL" id="BROD01000001">
    <property type="protein sequence ID" value="GKX67323.1"/>
    <property type="molecule type" value="Genomic_DNA"/>
</dbReference>
<organism evidence="1 2">
    <name type="scientific">Inconstantimicrobium mannanitabidum</name>
    <dbReference type="NCBI Taxonomy" id="1604901"/>
    <lineage>
        <taxon>Bacteria</taxon>
        <taxon>Bacillati</taxon>
        <taxon>Bacillota</taxon>
        <taxon>Clostridia</taxon>
        <taxon>Eubacteriales</taxon>
        <taxon>Clostridiaceae</taxon>
        <taxon>Inconstantimicrobium</taxon>
    </lineage>
</organism>
<protein>
    <submittedName>
        <fullName evidence="1">Zn-dependent protease</fullName>
    </submittedName>
</protein>
<proteinExistence type="predicted"/>
<keyword evidence="2" id="KW-1185">Reference proteome</keyword>